<organism evidence="1 2">
    <name type="scientific">Marivita lacus</name>
    <dbReference type="NCBI Taxonomy" id="1323742"/>
    <lineage>
        <taxon>Bacteria</taxon>
        <taxon>Pseudomonadati</taxon>
        <taxon>Pseudomonadota</taxon>
        <taxon>Alphaproteobacteria</taxon>
        <taxon>Rhodobacterales</taxon>
        <taxon>Roseobacteraceae</taxon>
        <taxon>Marivita</taxon>
    </lineage>
</organism>
<accession>A0ABQ1LKA3</accession>
<sequence length="227" mass="24419">MASPYVEGYPRARALMLPAHSDPTTATRTAKHMTAVVFHLRSQTEKETTMADTTLTTRIREAMPDLPPAFRADRTLLALDLGTTTGWALHGADGLITSGTVSFRPGRFDGGGMRYLRFSNWLGELDRLSGPIAAIWFEEVRRHVGTDAAHVYGGLLATLTSWAETAGVAYQGVPVGTIKKHATGQGNANKDAMIAAARARGFSPVDDNEADAIAILLWALETRGGVR</sequence>
<evidence type="ECO:0000313" key="2">
    <source>
        <dbReference type="Proteomes" id="UP000645462"/>
    </source>
</evidence>
<gene>
    <name evidence="1" type="ORF">GCM10011363_46110</name>
</gene>
<proteinExistence type="predicted"/>
<dbReference type="SUPFAM" id="SSF53098">
    <property type="entry name" value="Ribonuclease H-like"/>
    <property type="match status" value="1"/>
</dbReference>
<evidence type="ECO:0008006" key="3">
    <source>
        <dbReference type="Google" id="ProtNLM"/>
    </source>
</evidence>
<keyword evidence="2" id="KW-1185">Reference proteome</keyword>
<dbReference type="Gene3D" id="3.30.420.10">
    <property type="entry name" value="Ribonuclease H-like superfamily/Ribonuclease H"/>
    <property type="match status" value="1"/>
</dbReference>
<reference evidence="2" key="1">
    <citation type="journal article" date="2019" name="Int. J. Syst. Evol. Microbiol.">
        <title>The Global Catalogue of Microorganisms (GCM) 10K type strain sequencing project: providing services to taxonomists for standard genome sequencing and annotation.</title>
        <authorList>
            <consortium name="The Broad Institute Genomics Platform"/>
            <consortium name="The Broad Institute Genome Sequencing Center for Infectious Disease"/>
            <person name="Wu L."/>
            <person name="Ma J."/>
        </authorList>
    </citation>
    <scope>NUCLEOTIDE SEQUENCE [LARGE SCALE GENOMIC DNA]</scope>
    <source>
        <strain evidence="2">CGMCC 1.12478</strain>
    </source>
</reference>
<dbReference type="Proteomes" id="UP000645462">
    <property type="component" value="Unassembled WGS sequence"/>
</dbReference>
<comment type="caution">
    <text evidence="1">The sequence shown here is derived from an EMBL/GenBank/DDBJ whole genome shotgun (WGS) entry which is preliminary data.</text>
</comment>
<dbReference type="InterPro" id="IPR012337">
    <property type="entry name" value="RNaseH-like_sf"/>
</dbReference>
<protein>
    <recommendedName>
        <fullName evidence="3">Holliday junction resolvasome RuvABC endonuclease subunit</fullName>
    </recommendedName>
</protein>
<evidence type="ECO:0000313" key="1">
    <source>
        <dbReference type="EMBL" id="GGC24373.1"/>
    </source>
</evidence>
<dbReference type="EMBL" id="BMFC01000036">
    <property type="protein sequence ID" value="GGC24373.1"/>
    <property type="molecule type" value="Genomic_DNA"/>
</dbReference>
<name>A0ABQ1LKA3_9RHOB</name>
<dbReference type="InterPro" id="IPR036397">
    <property type="entry name" value="RNaseH_sf"/>
</dbReference>